<dbReference type="Proteomes" id="UP001302745">
    <property type="component" value="Unassembled WGS sequence"/>
</dbReference>
<evidence type="ECO:0000313" key="3">
    <source>
        <dbReference type="Proteomes" id="UP001302745"/>
    </source>
</evidence>
<reference evidence="2" key="1">
    <citation type="journal article" date="2023" name="Mol. Phylogenet. Evol.">
        <title>Genome-scale phylogeny and comparative genomics of the fungal order Sordariales.</title>
        <authorList>
            <person name="Hensen N."/>
            <person name="Bonometti L."/>
            <person name="Westerberg I."/>
            <person name="Brannstrom I.O."/>
            <person name="Guillou S."/>
            <person name="Cros-Aarteil S."/>
            <person name="Calhoun S."/>
            <person name="Haridas S."/>
            <person name="Kuo A."/>
            <person name="Mondo S."/>
            <person name="Pangilinan J."/>
            <person name="Riley R."/>
            <person name="LaButti K."/>
            <person name="Andreopoulos B."/>
            <person name="Lipzen A."/>
            <person name="Chen C."/>
            <person name="Yan M."/>
            <person name="Daum C."/>
            <person name="Ng V."/>
            <person name="Clum A."/>
            <person name="Steindorff A."/>
            <person name="Ohm R.A."/>
            <person name="Martin F."/>
            <person name="Silar P."/>
            <person name="Natvig D.O."/>
            <person name="Lalanne C."/>
            <person name="Gautier V."/>
            <person name="Ament-Velasquez S.L."/>
            <person name="Kruys A."/>
            <person name="Hutchinson M.I."/>
            <person name="Powell A.J."/>
            <person name="Barry K."/>
            <person name="Miller A.N."/>
            <person name="Grigoriev I.V."/>
            <person name="Debuchy R."/>
            <person name="Gladieux P."/>
            <person name="Hiltunen Thoren M."/>
            <person name="Johannesson H."/>
        </authorList>
    </citation>
    <scope>NUCLEOTIDE SEQUENCE</scope>
    <source>
        <strain evidence="2">CBS 538.74</strain>
    </source>
</reference>
<feature type="chain" id="PRO_5043054723" description="Hydrophobin" evidence="1">
    <location>
        <begin position="19"/>
        <end position="100"/>
    </location>
</feature>
<reference evidence="2" key="2">
    <citation type="submission" date="2023-05" db="EMBL/GenBank/DDBJ databases">
        <authorList>
            <consortium name="Lawrence Berkeley National Laboratory"/>
            <person name="Steindorff A."/>
            <person name="Hensen N."/>
            <person name="Bonometti L."/>
            <person name="Westerberg I."/>
            <person name="Brannstrom I.O."/>
            <person name="Guillou S."/>
            <person name="Cros-Aarteil S."/>
            <person name="Calhoun S."/>
            <person name="Haridas S."/>
            <person name="Kuo A."/>
            <person name="Mondo S."/>
            <person name="Pangilinan J."/>
            <person name="Riley R."/>
            <person name="Labutti K."/>
            <person name="Andreopoulos B."/>
            <person name="Lipzen A."/>
            <person name="Chen C."/>
            <person name="Yanf M."/>
            <person name="Daum C."/>
            <person name="Ng V."/>
            <person name="Clum A."/>
            <person name="Ohm R."/>
            <person name="Martin F."/>
            <person name="Silar P."/>
            <person name="Natvig D."/>
            <person name="Lalanne C."/>
            <person name="Gautier V."/>
            <person name="Ament-Velasquez S.L."/>
            <person name="Kruys A."/>
            <person name="Hutchinson M.I."/>
            <person name="Powell A.J."/>
            <person name="Barry K."/>
            <person name="Miller A.N."/>
            <person name="Grigoriev I.V."/>
            <person name="Debuchy R."/>
            <person name="Gladieux P."/>
            <person name="Thoren M.H."/>
            <person name="Johannesson H."/>
        </authorList>
    </citation>
    <scope>NUCLEOTIDE SEQUENCE</scope>
    <source>
        <strain evidence="2">CBS 538.74</strain>
    </source>
</reference>
<keyword evidence="1" id="KW-0732">Signal</keyword>
<accession>A0AAN6VFN8</accession>
<evidence type="ECO:0008006" key="4">
    <source>
        <dbReference type="Google" id="ProtNLM"/>
    </source>
</evidence>
<evidence type="ECO:0000313" key="2">
    <source>
        <dbReference type="EMBL" id="KAK4150618.1"/>
    </source>
</evidence>
<proteinExistence type="predicted"/>
<gene>
    <name evidence="2" type="ORF">C8A00DRAFT_17884</name>
</gene>
<organism evidence="2 3">
    <name type="scientific">Chaetomidium leptoderma</name>
    <dbReference type="NCBI Taxonomy" id="669021"/>
    <lineage>
        <taxon>Eukaryota</taxon>
        <taxon>Fungi</taxon>
        <taxon>Dikarya</taxon>
        <taxon>Ascomycota</taxon>
        <taxon>Pezizomycotina</taxon>
        <taxon>Sordariomycetes</taxon>
        <taxon>Sordariomycetidae</taxon>
        <taxon>Sordariales</taxon>
        <taxon>Chaetomiaceae</taxon>
        <taxon>Chaetomidium</taxon>
    </lineage>
</organism>
<dbReference type="EMBL" id="MU857060">
    <property type="protein sequence ID" value="KAK4150618.1"/>
    <property type="molecule type" value="Genomic_DNA"/>
</dbReference>
<protein>
    <recommendedName>
        <fullName evidence="4">Hydrophobin</fullName>
    </recommendedName>
</protein>
<comment type="caution">
    <text evidence="2">The sequence shown here is derived from an EMBL/GenBank/DDBJ whole genome shotgun (WGS) entry which is preliminary data.</text>
</comment>
<keyword evidence="3" id="KW-1185">Reference proteome</keyword>
<name>A0AAN6VFN8_9PEZI</name>
<dbReference type="AlphaFoldDB" id="A0AAN6VFN8"/>
<sequence length="100" mass="9840">MQLSAVFTILAVAMTASALPSEGGHGSSEGGHGGAPGGDVEATLASCNSDSKNVCCNKGNLNCVVAALGKNCEGSSYCCKTGETEGVLVNLDLLSCSKLG</sequence>
<feature type="signal peptide" evidence="1">
    <location>
        <begin position="1"/>
        <end position="18"/>
    </location>
</feature>
<evidence type="ECO:0000256" key="1">
    <source>
        <dbReference type="SAM" id="SignalP"/>
    </source>
</evidence>